<evidence type="ECO:0000259" key="7">
    <source>
        <dbReference type="PROSITE" id="PS50157"/>
    </source>
</evidence>
<evidence type="ECO:0000313" key="9">
    <source>
        <dbReference type="Proteomes" id="UP001159042"/>
    </source>
</evidence>
<dbReference type="SMART" id="SM00868">
    <property type="entry name" value="zf-AD"/>
    <property type="match status" value="1"/>
</dbReference>
<reference evidence="8 9" key="1">
    <citation type="journal article" date="2023" name="Insect Mol. Biol.">
        <title>Genome sequencing provides insights into the evolution of gene families encoding plant cell wall-degrading enzymes in longhorned beetles.</title>
        <authorList>
            <person name="Shin N.R."/>
            <person name="Okamura Y."/>
            <person name="Kirsch R."/>
            <person name="Pauchet Y."/>
        </authorList>
    </citation>
    <scope>NUCLEOTIDE SEQUENCE [LARGE SCALE GENOMIC DNA]</scope>
    <source>
        <strain evidence="8">EAD_L_NR</strain>
    </source>
</reference>
<feature type="compositionally biased region" description="Polar residues" evidence="6">
    <location>
        <begin position="107"/>
        <end position="118"/>
    </location>
</feature>
<dbReference type="Proteomes" id="UP001159042">
    <property type="component" value="Unassembled WGS sequence"/>
</dbReference>
<dbReference type="PANTHER" id="PTHR24409:SF295">
    <property type="entry name" value="AZ2-RELATED"/>
    <property type="match status" value="1"/>
</dbReference>
<dbReference type="PROSITE" id="PS50157">
    <property type="entry name" value="ZINC_FINGER_C2H2_2"/>
    <property type="match status" value="1"/>
</dbReference>
<evidence type="ECO:0000256" key="6">
    <source>
        <dbReference type="SAM" id="MobiDB-lite"/>
    </source>
</evidence>
<evidence type="ECO:0000256" key="3">
    <source>
        <dbReference type="ARBA" id="ARBA00022771"/>
    </source>
</evidence>
<keyword evidence="2" id="KW-0677">Repeat</keyword>
<keyword evidence="9" id="KW-1185">Reference proteome</keyword>
<evidence type="ECO:0000256" key="4">
    <source>
        <dbReference type="ARBA" id="ARBA00022833"/>
    </source>
</evidence>
<keyword evidence="3 5" id="KW-0863">Zinc-finger</keyword>
<evidence type="ECO:0000256" key="1">
    <source>
        <dbReference type="ARBA" id="ARBA00022723"/>
    </source>
</evidence>
<feature type="compositionally biased region" description="Basic and acidic residues" evidence="6">
    <location>
        <begin position="154"/>
        <end position="177"/>
    </location>
</feature>
<evidence type="ECO:0000256" key="5">
    <source>
        <dbReference type="PROSITE-ProRule" id="PRU00042"/>
    </source>
</evidence>
<accession>A0AAV8V7E7</accession>
<dbReference type="PROSITE" id="PS00028">
    <property type="entry name" value="ZINC_FINGER_C2H2_1"/>
    <property type="match status" value="2"/>
</dbReference>
<feature type="compositionally biased region" description="Polar residues" evidence="6">
    <location>
        <begin position="286"/>
        <end position="307"/>
    </location>
</feature>
<dbReference type="EMBL" id="JANEYG010000355">
    <property type="protein sequence ID" value="KAJ8910096.1"/>
    <property type="molecule type" value="Genomic_DNA"/>
</dbReference>
<evidence type="ECO:0000313" key="8">
    <source>
        <dbReference type="EMBL" id="KAJ8910096.1"/>
    </source>
</evidence>
<dbReference type="InterPro" id="IPR013087">
    <property type="entry name" value="Znf_C2H2_type"/>
</dbReference>
<organism evidence="8 9">
    <name type="scientific">Exocentrus adspersus</name>
    <dbReference type="NCBI Taxonomy" id="1586481"/>
    <lineage>
        <taxon>Eukaryota</taxon>
        <taxon>Metazoa</taxon>
        <taxon>Ecdysozoa</taxon>
        <taxon>Arthropoda</taxon>
        <taxon>Hexapoda</taxon>
        <taxon>Insecta</taxon>
        <taxon>Pterygota</taxon>
        <taxon>Neoptera</taxon>
        <taxon>Endopterygota</taxon>
        <taxon>Coleoptera</taxon>
        <taxon>Polyphaga</taxon>
        <taxon>Cucujiformia</taxon>
        <taxon>Chrysomeloidea</taxon>
        <taxon>Cerambycidae</taxon>
        <taxon>Lamiinae</taxon>
        <taxon>Acanthocinini</taxon>
        <taxon>Exocentrus</taxon>
    </lineage>
</organism>
<dbReference type="InterPro" id="IPR012934">
    <property type="entry name" value="Znf_AD"/>
</dbReference>
<name>A0AAV8V7E7_9CUCU</name>
<comment type="caution">
    <text evidence="8">The sequence shown here is derived from an EMBL/GenBank/DDBJ whole genome shotgun (WGS) entry which is preliminary data.</text>
</comment>
<proteinExistence type="predicted"/>
<gene>
    <name evidence="8" type="ORF">NQ315_013233</name>
</gene>
<protein>
    <recommendedName>
        <fullName evidence="7">C2H2-type domain-containing protein</fullName>
    </recommendedName>
</protein>
<keyword evidence="4" id="KW-0862">Zinc</keyword>
<dbReference type="GO" id="GO:0000977">
    <property type="term" value="F:RNA polymerase II transcription regulatory region sequence-specific DNA binding"/>
    <property type="evidence" value="ECO:0007669"/>
    <property type="project" value="TreeGrafter"/>
</dbReference>
<keyword evidence="1" id="KW-0479">Metal-binding</keyword>
<feature type="domain" description="C2H2-type" evidence="7">
    <location>
        <begin position="563"/>
        <end position="590"/>
    </location>
</feature>
<dbReference type="GO" id="GO:0008270">
    <property type="term" value="F:zinc ion binding"/>
    <property type="evidence" value="ECO:0007669"/>
    <property type="project" value="UniProtKB-KW"/>
</dbReference>
<evidence type="ECO:0000256" key="2">
    <source>
        <dbReference type="ARBA" id="ARBA00022737"/>
    </source>
</evidence>
<dbReference type="AlphaFoldDB" id="A0AAV8V7E7"/>
<sequence length="612" mass="69652">MCLLKMKCRTCLETFNMDCMSSLQNKLSIGMSIQELLLLIVPGMIMSKSVKDFICGDCMKVIQGFIKFIQKLITVEKHLRAKAASVTQSLEQDITLKSSVRDFNVTPINNASVNSDGSGKSDEPHSLTNSDEANKTDKPPGNIPEDDSSVNSDDSDKITEPLESIKELEDTTKEKVADTINPTTVENHLTSNESDVTETLGQETVSDSDVCLNETPIDTIYVSSDEEPEKTIKQKSVDFVHTILKDFQNKQRHCNYIDLKTPEKDNSNLEMKKSIPLGKAAHFNQPARTYSRKNQNQMVNSEESFSKEQSLQLTEDCNESLALTTKLLQSKDGDGVTSDNIEEHRPPTLLSVKNKSAGTNDSYITTVVPSMVSADSVISHNRAISITTTNRVIELLLKSFFRSKYNLSWQTPSENKRIIFLGNKLLNLNCHICKTSFSSQDSVTVHFQQEHPNETYPGSDDEFQPDELIEYIPEKKSCHNCPVCSEPFRTIRLLNSHINRNHKDYYRFLCEKCGHKFKKKFNYKLHLQKYERYQCCNVKKCHVCREVLSADAVMEHYETHKTLQCFLCKKKFLSENNFNKHLLLHQNQLDNPKPKKNIAEGITLSDMWETVK</sequence>
<feature type="region of interest" description="Disordered" evidence="6">
    <location>
        <begin position="107"/>
        <end position="207"/>
    </location>
</feature>
<dbReference type="Gene3D" id="3.30.160.60">
    <property type="entry name" value="Classic Zinc Finger"/>
    <property type="match status" value="1"/>
</dbReference>
<dbReference type="GO" id="GO:0000981">
    <property type="term" value="F:DNA-binding transcription factor activity, RNA polymerase II-specific"/>
    <property type="evidence" value="ECO:0007669"/>
    <property type="project" value="TreeGrafter"/>
</dbReference>
<feature type="region of interest" description="Disordered" evidence="6">
    <location>
        <begin position="284"/>
        <end position="307"/>
    </location>
</feature>
<feature type="compositionally biased region" description="Polar residues" evidence="6">
    <location>
        <begin position="180"/>
        <end position="207"/>
    </location>
</feature>
<dbReference type="PANTHER" id="PTHR24409">
    <property type="entry name" value="ZINC FINGER PROTEIN 142"/>
    <property type="match status" value="1"/>
</dbReference>
<dbReference type="SMART" id="SM00355">
    <property type="entry name" value="ZnF_C2H2"/>
    <property type="match status" value="5"/>
</dbReference>
<dbReference type="GO" id="GO:0005634">
    <property type="term" value="C:nucleus"/>
    <property type="evidence" value="ECO:0007669"/>
    <property type="project" value="InterPro"/>
</dbReference>